<gene>
    <name evidence="10" type="ORF">OM074_19185</name>
</gene>
<comment type="caution">
    <text evidence="10">The sequence shown here is derived from an EMBL/GenBank/DDBJ whole genome shotgun (WGS) entry which is preliminary data.</text>
</comment>
<accession>A0AAE3MHD6</accession>
<evidence type="ECO:0000256" key="3">
    <source>
        <dbReference type="ARBA" id="ARBA00022452"/>
    </source>
</evidence>
<organism evidence="10 11">
    <name type="scientific">Plebeiibacterium marinum</name>
    <dbReference type="NCBI Taxonomy" id="2992111"/>
    <lineage>
        <taxon>Bacteria</taxon>
        <taxon>Pseudomonadati</taxon>
        <taxon>Bacteroidota</taxon>
        <taxon>Bacteroidia</taxon>
        <taxon>Marinilabiliales</taxon>
        <taxon>Marinilabiliaceae</taxon>
        <taxon>Plebeiibacterium</taxon>
    </lineage>
</organism>
<evidence type="ECO:0000259" key="9">
    <source>
        <dbReference type="Pfam" id="PF07715"/>
    </source>
</evidence>
<comment type="similarity">
    <text evidence="7">Belongs to the TonB-dependent receptor family.</text>
</comment>
<dbReference type="InterPro" id="IPR037066">
    <property type="entry name" value="Plug_dom_sf"/>
</dbReference>
<name>A0AAE3MHD6_9BACT</name>
<evidence type="ECO:0000256" key="7">
    <source>
        <dbReference type="PROSITE-ProRule" id="PRU01360"/>
    </source>
</evidence>
<dbReference type="AlphaFoldDB" id="A0AAE3MHD6"/>
<evidence type="ECO:0000313" key="11">
    <source>
        <dbReference type="Proteomes" id="UP001207408"/>
    </source>
</evidence>
<dbReference type="SUPFAM" id="SSF56935">
    <property type="entry name" value="Porins"/>
    <property type="match status" value="1"/>
</dbReference>
<keyword evidence="2 7" id="KW-0813">Transport</keyword>
<keyword evidence="11" id="KW-1185">Reference proteome</keyword>
<dbReference type="GO" id="GO:0009279">
    <property type="term" value="C:cell outer membrane"/>
    <property type="evidence" value="ECO:0007669"/>
    <property type="project" value="UniProtKB-SubCell"/>
</dbReference>
<dbReference type="InterPro" id="IPR036942">
    <property type="entry name" value="Beta-barrel_TonB_sf"/>
</dbReference>
<keyword evidence="6 7" id="KW-0998">Cell outer membrane</keyword>
<protein>
    <submittedName>
        <fullName evidence="10">SusC/RagA family TonB-linked outer membrane protein</fullName>
    </submittedName>
</protein>
<comment type="subcellular location">
    <subcellularLocation>
        <location evidence="1 7">Cell outer membrane</location>
        <topology evidence="1 7">Multi-pass membrane protein</topology>
    </subcellularLocation>
</comment>
<dbReference type="Gene3D" id="2.170.130.10">
    <property type="entry name" value="TonB-dependent receptor, plug domain"/>
    <property type="match status" value="1"/>
</dbReference>
<evidence type="ECO:0000256" key="6">
    <source>
        <dbReference type="ARBA" id="ARBA00023237"/>
    </source>
</evidence>
<reference evidence="10" key="1">
    <citation type="submission" date="2022-10" db="EMBL/GenBank/DDBJ databases">
        <authorList>
            <person name="Yu W.X."/>
        </authorList>
    </citation>
    <scope>NUCLEOTIDE SEQUENCE</scope>
    <source>
        <strain evidence="10">D04</strain>
    </source>
</reference>
<evidence type="ECO:0000313" key="10">
    <source>
        <dbReference type="EMBL" id="MCW3807761.1"/>
    </source>
</evidence>
<dbReference type="EMBL" id="JAPDPI010000059">
    <property type="protein sequence ID" value="MCW3807761.1"/>
    <property type="molecule type" value="Genomic_DNA"/>
</dbReference>
<dbReference type="InterPro" id="IPR012910">
    <property type="entry name" value="Plug_dom"/>
</dbReference>
<keyword evidence="4 7" id="KW-0812">Transmembrane</keyword>
<evidence type="ECO:0000256" key="2">
    <source>
        <dbReference type="ARBA" id="ARBA00022448"/>
    </source>
</evidence>
<dbReference type="Proteomes" id="UP001207408">
    <property type="component" value="Unassembled WGS sequence"/>
</dbReference>
<evidence type="ECO:0000256" key="4">
    <source>
        <dbReference type="ARBA" id="ARBA00022692"/>
    </source>
</evidence>
<dbReference type="PROSITE" id="PS52016">
    <property type="entry name" value="TONB_DEPENDENT_REC_3"/>
    <property type="match status" value="1"/>
</dbReference>
<dbReference type="Pfam" id="PF07715">
    <property type="entry name" value="Plug"/>
    <property type="match status" value="1"/>
</dbReference>
<evidence type="ECO:0000256" key="8">
    <source>
        <dbReference type="SAM" id="SignalP"/>
    </source>
</evidence>
<dbReference type="InterPro" id="IPR039426">
    <property type="entry name" value="TonB-dep_rcpt-like"/>
</dbReference>
<dbReference type="NCBIfam" id="TIGR04056">
    <property type="entry name" value="OMP_RagA_SusC"/>
    <property type="match status" value="1"/>
</dbReference>
<keyword evidence="3 7" id="KW-1134">Transmembrane beta strand</keyword>
<keyword evidence="8" id="KW-0732">Signal</keyword>
<feature type="domain" description="TonB-dependent receptor plug" evidence="9">
    <location>
        <begin position="143"/>
        <end position="245"/>
    </location>
</feature>
<dbReference type="Gene3D" id="2.40.170.20">
    <property type="entry name" value="TonB-dependent receptor, beta-barrel domain"/>
    <property type="match status" value="1"/>
</dbReference>
<proteinExistence type="inferred from homology"/>
<dbReference type="InterPro" id="IPR023996">
    <property type="entry name" value="TonB-dep_OMP_SusC/RagA"/>
</dbReference>
<feature type="signal peptide" evidence="8">
    <location>
        <begin position="1"/>
        <end position="22"/>
    </location>
</feature>
<dbReference type="RefSeq" id="WP_301202219.1">
    <property type="nucleotide sequence ID" value="NZ_JAPDPI010000059.1"/>
</dbReference>
<sequence length="1054" mass="115742">MTSIKHILILFCIMVGGLSLSAQESDTTKLVVTGTVFNAGTLEPIGFAAIDNADISSAFSNVDGTFEVEVSSYDNILSVSIAGFQGEEVVLAGRNKVDVYLTPIGYATFQKEADLYYTAPKLAYTTHSITDLSFGNSYENASKTGSLSAETTFKGKASGLEVNSRSGMPGIGSDIFVRGVSSLYGNNRPLIVVDGMIFDDNEYGESLFFGQRKNSLSAIDISDIENISIVKDAVSIYGAKAANGVIYIKTNRATDQSTKIELNMSGGMNMESQNIPMMESGDYSLYLYDMLESTGITNDSIQKLPYMINSKDYADYYKYHNNTDWQKEVFSESYNTNVGLKILGGDDVALYALSVNYAKNEGSIKKTDFSRFSMRFNSDIKINETFTVNSSLGFIRGIQNLRNGTSFTGTDNPYYNALVKAPFLHPNVRISNGITSPVFEDYDVFGVSNPTSLLSSNNSLDQLSRSFKVFGSINANAKINDNLTISNLVGIMFDKDRESFFVPDAGVITSSNDIGEIYNQNGYRTIKHFAINNDFRAKFSKTFDYIHDFSFIAGARININRVEEDWGTGANTASDQITSVGQGDPAFNNSGGFLSDFNSLTYYALANYGFKKKYFIDASVSVDGATQYGEEVDGLTLGDDVYGVFPSVGAAWLLSSEPFMNNILAIDLLKIRASYGLTGNDNIGLYHKYKYYKGINLLGQYGTVLGGLKNPSIGWEKNTKINLGLDVEFLKSRVSISADVYQNETSNLLERAPASIYSGVGNYSFNNGSFETQGVDVAVNARVLNGKLKWDLGFNVGKYTTEVTDINNNVLETEIYGASVITKVGQSIGAFYGYETNGVYATTAAATESGLVNYLSYNDTEANFGAGDVIFVDNKKDNIINDEDRVVIGDPTPDFYGGVNTRLKYDRFTLVANASFSVGNDVFNAMRYQLENMQSFNNQTEAVVNRWRYEGQVTDIPKATYNDPMMNSRFSDRWIEDGSYFRLNNVTVSYTLPISVSFMEQPVVFVSGNNLLTLTDYKGLDPDFSIGNSTLTKGIDLGLPSQFRTILIGVSVKL</sequence>
<feature type="chain" id="PRO_5042096707" evidence="8">
    <location>
        <begin position="23"/>
        <end position="1054"/>
    </location>
</feature>
<keyword evidence="5 7" id="KW-0472">Membrane</keyword>
<evidence type="ECO:0000256" key="5">
    <source>
        <dbReference type="ARBA" id="ARBA00023136"/>
    </source>
</evidence>
<evidence type="ECO:0000256" key="1">
    <source>
        <dbReference type="ARBA" id="ARBA00004571"/>
    </source>
</evidence>